<protein>
    <submittedName>
        <fullName evidence="7">Isocitrate dehydrogenase [NAD] subunit gamma, mitochondrial</fullName>
    </submittedName>
</protein>
<keyword evidence="9" id="KW-1185">Reference proteome</keyword>
<dbReference type="GO" id="GO:0051287">
    <property type="term" value="F:NAD binding"/>
    <property type="evidence" value="ECO:0007669"/>
    <property type="project" value="InterPro"/>
</dbReference>
<name>A0A6A4WJS4_AMPAM</name>
<dbReference type="EMBL" id="VIIS01000673">
    <property type="protein sequence ID" value="KAF0306373.1"/>
    <property type="molecule type" value="Genomic_DNA"/>
</dbReference>
<sequence>MMNHVKEVFRYAGVPVDFEEINVDTSGDDAASMKAAITSIRRNGVAIKGNIESRSNLPGTISHNVELRNQLDLFAYVLHCRSHATVPTRHPDIDIVIIRQNTEGEYAMMEHENVPGVIESLKVITLSNCERLARFTFGYAMEHGRKKVTAIHKANIMKLSDGLFLETMKRISKEYPSIEFSGMIVDNCCMQMVSRPEQFDVMVMPNLYGTVVSNVACGLAGGPGIMSGRNYGTEYAVFEPGTRNTGSGMVGMNIANPLAMLNAACDLLSHLALDQHEALIRSAIDRAIGERILTPDAGGSQTTSNVVQFIIDDIKENERAERWGHAAA</sequence>
<feature type="domain" description="Isopropylmalate dehydrogenase-like" evidence="6">
    <location>
        <begin position="1"/>
        <end position="310"/>
    </location>
</feature>
<evidence type="ECO:0000259" key="6">
    <source>
        <dbReference type="SMART" id="SM01329"/>
    </source>
</evidence>
<dbReference type="OrthoDB" id="10261637at2759"/>
<dbReference type="InterPro" id="IPR019818">
    <property type="entry name" value="IsoCit/isopropylmalate_DH_CS"/>
</dbReference>
<dbReference type="PROSITE" id="PS00470">
    <property type="entry name" value="IDH_IMDH"/>
    <property type="match status" value="1"/>
</dbReference>
<dbReference type="Pfam" id="PF00180">
    <property type="entry name" value="Iso_dh"/>
    <property type="match status" value="1"/>
</dbReference>
<comment type="subcellular location">
    <subcellularLocation>
        <location evidence="1">Mitochondrion</location>
    </subcellularLocation>
</comment>
<dbReference type="Gene3D" id="3.40.718.10">
    <property type="entry name" value="Isopropylmalate Dehydrogenase"/>
    <property type="match status" value="1"/>
</dbReference>
<dbReference type="GO" id="GO:0005739">
    <property type="term" value="C:mitochondrion"/>
    <property type="evidence" value="ECO:0007669"/>
    <property type="project" value="UniProtKB-SubCell"/>
</dbReference>
<keyword evidence="5" id="KW-0496">Mitochondrion</keyword>
<accession>A0A6A4WJS4</accession>
<dbReference type="PANTHER" id="PTHR11835:SF60">
    <property type="entry name" value="ISOCITRATE DEHYDROGENASE [NAD] SUBUNIT, MITOCHONDRIAL"/>
    <property type="match status" value="1"/>
</dbReference>
<dbReference type="GO" id="GO:0016616">
    <property type="term" value="F:oxidoreductase activity, acting on the CH-OH group of donors, NAD or NADP as acceptor"/>
    <property type="evidence" value="ECO:0007669"/>
    <property type="project" value="InterPro"/>
</dbReference>
<keyword evidence="3" id="KW-0816">Tricarboxylic acid cycle</keyword>
<dbReference type="GO" id="GO:0006102">
    <property type="term" value="P:isocitrate metabolic process"/>
    <property type="evidence" value="ECO:0007669"/>
    <property type="project" value="TreeGrafter"/>
</dbReference>
<dbReference type="SUPFAM" id="SSF53659">
    <property type="entry name" value="Isocitrate/Isopropylmalate dehydrogenase-like"/>
    <property type="match status" value="1"/>
</dbReference>
<organism evidence="7 9">
    <name type="scientific">Amphibalanus amphitrite</name>
    <name type="common">Striped barnacle</name>
    <name type="synonym">Balanus amphitrite</name>
    <dbReference type="NCBI Taxonomy" id="1232801"/>
    <lineage>
        <taxon>Eukaryota</taxon>
        <taxon>Metazoa</taxon>
        <taxon>Ecdysozoa</taxon>
        <taxon>Arthropoda</taxon>
        <taxon>Crustacea</taxon>
        <taxon>Multicrustacea</taxon>
        <taxon>Cirripedia</taxon>
        <taxon>Thoracica</taxon>
        <taxon>Thoracicalcarea</taxon>
        <taxon>Balanomorpha</taxon>
        <taxon>Balanoidea</taxon>
        <taxon>Balanidae</taxon>
        <taxon>Amphibalaninae</taxon>
        <taxon>Amphibalanus</taxon>
    </lineage>
</organism>
<dbReference type="InterPro" id="IPR024084">
    <property type="entry name" value="IsoPropMal-DH-like_dom"/>
</dbReference>
<proteinExistence type="inferred from homology"/>
<comment type="similarity">
    <text evidence="2">Belongs to the isocitrate and isopropylmalate dehydrogenases family.</text>
</comment>
<evidence type="ECO:0000313" key="7">
    <source>
        <dbReference type="EMBL" id="KAF0306373.1"/>
    </source>
</evidence>
<dbReference type="GO" id="GO:0000287">
    <property type="term" value="F:magnesium ion binding"/>
    <property type="evidence" value="ECO:0007669"/>
    <property type="project" value="InterPro"/>
</dbReference>
<dbReference type="AlphaFoldDB" id="A0A6A4WJS4"/>
<evidence type="ECO:0000256" key="4">
    <source>
        <dbReference type="ARBA" id="ARBA00022946"/>
    </source>
</evidence>
<dbReference type="GO" id="GO:0006099">
    <property type="term" value="P:tricarboxylic acid cycle"/>
    <property type="evidence" value="ECO:0007669"/>
    <property type="project" value="UniProtKB-KW"/>
</dbReference>
<dbReference type="Proteomes" id="UP000440578">
    <property type="component" value="Unassembled WGS sequence"/>
</dbReference>
<dbReference type="PANTHER" id="PTHR11835">
    <property type="entry name" value="DECARBOXYLATING DEHYDROGENASES-ISOCITRATE, ISOPROPYLMALATE, TARTRATE"/>
    <property type="match status" value="1"/>
</dbReference>
<dbReference type="SMART" id="SM01329">
    <property type="entry name" value="Iso_dh"/>
    <property type="match status" value="1"/>
</dbReference>
<dbReference type="EMBL" id="VIIS01000625">
    <property type="protein sequence ID" value="KAF0306866.1"/>
    <property type="molecule type" value="Genomic_DNA"/>
</dbReference>
<dbReference type="FunFam" id="3.40.718.10:FF:000001">
    <property type="entry name" value="Isocitrate dehydrogenase [NAD] subunit, mitochondrial"/>
    <property type="match status" value="1"/>
</dbReference>
<gene>
    <name evidence="7" type="primary">IDH3G_0</name>
    <name evidence="8" type="synonym">IDH3G_1</name>
    <name evidence="8" type="ORF">FJT64_002345</name>
    <name evidence="7" type="ORF">FJT64_022078</name>
</gene>
<evidence type="ECO:0000256" key="1">
    <source>
        <dbReference type="ARBA" id="ARBA00004173"/>
    </source>
</evidence>
<evidence type="ECO:0000256" key="3">
    <source>
        <dbReference type="ARBA" id="ARBA00022532"/>
    </source>
</evidence>
<reference evidence="7 9" key="1">
    <citation type="submission" date="2019-07" db="EMBL/GenBank/DDBJ databases">
        <title>Draft genome assembly of a fouling barnacle, Amphibalanus amphitrite (Darwin, 1854): The first reference genome for Thecostraca.</title>
        <authorList>
            <person name="Kim W."/>
        </authorList>
    </citation>
    <scope>NUCLEOTIDE SEQUENCE [LARGE SCALE GENOMIC DNA]</scope>
    <source>
        <strain evidence="7">SNU_AA5</strain>
        <tissue evidence="7">Soma without cirri and trophi</tissue>
    </source>
</reference>
<evidence type="ECO:0000313" key="8">
    <source>
        <dbReference type="EMBL" id="KAF0306866.1"/>
    </source>
</evidence>
<comment type="caution">
    <text evidence="7">The sequence shown here is derived from an EMBL/GenBank/DDBJ whole genome shotgun (WGS) entry which is preliminary data.</text>
</comment>
<evidence type="ECO:0000256" key="2">
    <source>
        <dbReference type="ARBA" id="ARBA00007769"/>
    </source>
</evidence>
<keyword evidence="4" id="KW-0809">Transit peptide</keyword>
<evidence type="ECO:0000313" key="9">
    <source>
        <dbReference type="Proteomes" id="UP000440578"/>
    </source>
</evidence>
<evidence type="ECO:0000256" key="5">
    <source>
        <dbReference type="ARBA" id="ARBA00023128"/>
    </source>
</evidence>